<evidence type="ECO:0000259" key="1">
    <source>
        <dbReference type="PROSITE" id="PS51186"/>
    </source>
</evidence>
<protein>
    <recommendedName>
        <fullName evidence="1">N-acetyltransferase domain-containing protein</fullName>
    </recommendedName>
</protein>
<dbReference type="PANTHER" id="PTHR13355">
    <property type="entry name" value="GLUCOSAMINE 6-PHOSPHATE N-ACETYLTRANSFERASE"/>
    <property type="match status" value="1"/>
</dbReference>
<evidence type="ECO:0000313" key="2">
    <source>
        <dbReference type="EMBL" id="OKL50586.1"/>
    </source>
</evidence>
<dbReference type="Gene3D" id="3.40.630.30">
    <property type="match status" value="1"/>
</dbReference>
<sequence length="167" mass="18154">MEISVASPQQMPHIYNLRWRVFVEEQQVPFLLELDARDTAPDTIHVAATHHGQVVGTARILDTATLADTANPLGPKTGTLHIGRVAVDKAWRGQGVGRKLMEGAHRIIQGKLGAEGSAAVAQVRLDAQVQAQDFYASLGYRVLDGHQFMDAGIAHVEMELVLSAENQ</sequence>
<dbReference type="GO" id="GO:0008080">
    <property type="term" value="F:N-acetyltransferase activity"/>
    <property type="evidence" value="ECO:0007669"/>
    <property type="project" value="TreeGrafter"/>
</dbReference>
<accession>A0A1Q5PSQ3</accession>
<dbReference type="SUPFAM" id="SSF55729">
    <property type="entry name" value="Acyl-CoA N-acyltransferases (Nat)"/>
    <property type="match status" value="1"/>
</dbReference>
<dbReference type="STRING" id="156892.BM477_01090"/>
<evidence type="ECO:0000313" key="3">
    <source>
        <dbReference type="Proteomes" id="UP000186465"/>
    </source>
</evidence>
<dbReference type="InterPro" id="IPR000182">
    <property type="entry name" value="GNAT_dom"/>
</dbReference>
<dbReference type="Pfam" id="PF13673">
    <property type="entry name" value="Acetyltransf_10"/>
    <property type="match status" value="1"/>
</dbReference>
<dbReference type="OrthoDB" id="9796171at2"/>
<dbReference type="AlphaFoldDB" id="A0A1Q5PSQ3"/>
<dbReference type="RefSeq" id="WP_075360824.1">
    <property type="nucleotide sequence ID" value="NZ_MPDM01000001.1"/>
</dbReference>
<dbReference type="InterPro" id="IPR016181">
    <property type="entry name" value="Acyl_CoA_acyltransferase"/>
</dbReference>
<comment type="caution">
    <text evidence="2">The sequence shown here is derived from an EMBL/GenBank/DDBJ whole genome shotgun (WGS) entry which is preliminary data.</text>
</comment>
<proteinExistence type="predicted"/>
<dbReference type="Proteomes" id="UP000186465">
    <property type="component" value="Unassembled WGS sequence"/>
</dbReference>
<keyword evidence="3" id="KW-1185">Reference proteome</keyword>
<gene>
    <name evidence="2" type="ORF">BM477_01090</name>
</gene>
<reference evidence="3" key="1">
    <citation type="submission" date="2016-11" db="EMBL/GenBank/DDBJ databases">
        <title>Actinomyces gypaetusis sp. nov. isolated from Gypaetus barbatus in Qinghai Tibet Plateau China.</title>
        <authorList>
            <person name="Meng X."/>
        </authorList>
    </citation>
    <scope>NUCLEOTIDE SEQUENCE [LARGE SCALE GENOMIC DNA]</scope>
    <source>
        <strain evidence="3">DSM 15383</strain>
    </source>
</reference>
<name>A0A1Q5PSQ3_9ACTO</name>
<dbReference type="PROSITE" id="PS51186">
    <property type="entry name" value="GNAT"/>
    <property type="match status" value="1"/>
</dbReference>
<feature type="domain" description="N-acetyltransferase" evidence="1">
    <location>
        <begin position="1"/>
        <end position="163"/>
    </location>
</feature>
<dbReference type="CDD" id="cd04301">
    <property type="entry name" value="NAT_SF"/>
    <property type="match status" value="1"/>
</dbReference>
<dbReference type="InterPro" id="IPR039143">
    <property type="entry name" value="GNPNAT1-like"/>
</dbReference>
<organism evidence="2 3">
    <name type="scientific">Boudabousia marimammalium</name>
    <dbReference type="NCBI Taxonomy" id="156892"/>
    <lineage>
        <taxon>Bacteria</taxon>
        <taxon>Bacillati</taxon>
        <taxon>Actinomycetota</taxon>
        <taxon>Actinomycetes</taxon>
        <taxon>Actinomycetales</taxon>
        <taxon>Actinomycetaceae</taxon>
        <taxon>Boudabousia</taxon>
    </lineage>
</organism>
<dbReference type="EMBL" id="MPDM01000001">
    <property type="protein sequence ID" value="OKL50586.1"/>
    <property type="molecule type" value="Genomic_DNA"/>
</dbReference>